<keyword evidence="2" id="KW-0488">Methylation</keyword>
<dbReference type="EMBL" id="PKPP01004485">
    <property type="protein sequence ID" value="PWA64136.1"/>
    <property type="molecule type" value="Genomic_DNA"/>
</dbReference>
<evidence type="ECO:0000313" key="9">
    <source>
        <dbReference type="EMBL" id="PWA64136.1"/>
    </source>
</evidence>
<dbReference type="GO" id="GO:0009626">
    <property type="term" value="P:plant-type hypersensitive response"/>
    <property type="evidence" value="ECO:0007669"/>
    <property type="project" value="UniProtKB-KW"/>
</dbReference>
<sequence>MPESKKVVIKVDVHDDKGKRNALKAVSSLSGIESLAMDMKDRKMTLTGNIDPVDVVAKLKKWHTEIVTVGPAKEEKKDDKKGDKKDDKKEKTEEEKKKEAEAEAIRKWMEACRPYYPQRYCVHSVEDDPNGCVIC</sequence>
<evidence type="ECO:0000256" key="5">
    <source>
        <dbReference type="ARBA" id="ARBA00023289"/>
    </source>
</evidence>
<dbReference type="PANTHER" id="PTHR45811">
    <property type="entry name" value="COPPER TRANSPORT PROTEIN FAMILY-RELATED"/>
    <property type="match status" value="1"/>
</dbReference>
<comment type="subcellular location">
    <subcellularLocation>
        <location evidence="1">Membrane</location>
        <topology evidence="1">Peripheral membrane protein</topology>
    </subcellularLocation>
</comment>
<dbReference type="SUPFAM" id="SSF55008">
    <property type="entry name" value="HMA, heavy metal-associated domain"/>
    <property type="match status" value="1"/>
</dbReference>
<comment type="similarity">
    <text evidence="6">Belongs to the HIPP family.</text>
</comment>
<organism evidence="9 10">
    <name type="scientific">Artemisia annua</name>
    <name type="common">Sweet wormwood</name>
    <dbReference type="NCBI Taxonomy" id="35608"/>
    <lineage>
        <taxon>Eukaryota</taxon>
        <taxon>Viridiplantae</taxon>
        <taxon>Streptophyta</taxon>
        <taxon>Embryophyta</taxon>
        <taxon>Tracheophyta</taxon>
        <taxon>Spermatophyta</taxon>
        <taxon>Magnoliopsida</taxon>
        <taxon>eudicotyledons</taxon>
        <taxon>Gunneridae</taxon>
        <taxon>Pentapetalae</taxon>
        <taxon>asterids</taxon>
        <taxon>campanulids</taxon>
        <taxon>Asterales</taxon>
        <taxon>Asteraceae</taxon>
        <taxon>Asteroideae</taxon>
        <taxon>Anthemideae</taxon>
        <taxon>Artemisiinae</taxon>
        <taxon>Artemisia</taxon>
    </lineage>
</organism>
<evidence type="ECO:0000256" key="2">
    <source>
        <dbReference type="ARBA" id="ARBA00022481"/>
    </source>
</evidence>
<feature type="region of interest" description="Disordered" evidence="7">
    <location>
        <begin position="68"/>
        <end position="100"/>
    </location>
</feature>
<accession>A0A2U1MSD8</accession>
<keyword evidence="3" id="KW-0479">Metal-binding</keyword>
<dbReference type="Gene3D" id="3.30.70.100">
    <property type="match status" value="1"/>
</dbReference>
<protein>
    <submittedName>
        <fullName evidence="9">Heavy metal-associated domain, HMA</fullName>
    </submittedName>
</protein>
<evidence type="ECO:0000259" key="8">
    <source>
        <dbReference type="PROSITE" id="PS50846"/>
    </source>
</evidence>
<dbReference type="AlphaFoldDB" id="A0A2U1MSD8"/>
<evidence type="ECO:0000256" key="7">
    <source>
        <dbReference type="SAM" id="MobiDB-lite"/>
    </source>
</evidence>
<dbReference type="GO" id="GO:0016020">
    <property type="term" value="C:membrane"/>
    <property type="evidence" value="ECO:0007669"/>
    <property type="project" value="UniProtKB-SubCell"/>
</dbReference>
<dbReference type="InterPro" id="IPR036163">
    <property type="entry name" value="HMA_dom_sf"/>
</dbReference>
<keyword evidence="5" id="KW-0636">Prenylation</keyword>
<keyword evidence="4" id="KW-0449">Lipoprotein</keyword>
<name>A0A2U1MSD8_ARTAN</name>
<dbReference type="Proteomes" id="UP000245207">
    <property type="component" value="Unassembled WGS sequence"/>
</dbReference>
<dbReference type="PANTHER" id="PTHR45811:SF66">
    <property type="entry name" value="HEAVY METAL-ASSOCIATED DOMAIN, HMA, HEAVY METAL-ASSOCIATED DOMAIN SUPERFAMILY"/>
    <property type="match status" value="1"/>
</dbReference>
<dbReference type="STRING" id="35608.A0A2U1MSD8"/>
<evidence type="ECO:0000256" key="1">
    <source>
        <dbReference type="ARBA" id="ARBA00004170"/>
    </source>
</evidence>
<gene>
    <name evidence="9" type="ORF">CTI12_AA348660</name>
</gene>
<reference evidence="9 10" key="1">
    <citation type="journal article" date="2018" name="Mol. Plant">
        <title>The genome of Artemisia annua provides insight into the evolution of Asteraceae family and artemisinin biosynthesis.</title>
        <authorList>
            <person name="Shen Q."/>
            <person name="Zhang L."/>
            <person name="Liao Z."/>
            <person name="Wang S."/>
            <person name="Yan T."/>
            <person name="Shi P."/>
            <person name="Liu M."/>
            <person name="Fu X."/>
            <person name="Pan Q."/>
            <person name="Wang Y."/>
            <person name="Lv Z."/>
            <person name="Lu X."/>
            <person name="Zhang F."/>
            <person name="Jiang W."/>
            <person name="Ma Y."/>
            <person name="Chen M."/>
            <person name="Hao X."/>
            <person name="Li L."/>
            <person name="Tang Y."/>
            <person name="Lv G."/>
            <person name="Zhou Y."/>
            <person name="Sun X."/>
            <person name="Brodelius P.E."/>
            <person name="Rose J.K.C."/>
            <person name="Tang K."/>
        </authorList>
    </citation>
    <scope>NUCLEOTIDE SEQUENCE [LARGE SCALE GENOMIC DNA]</scope>
    <source>
        <strain evidence="10">cv. Huhao1</strain>
        <tissue evidence="9">Leaf</tissue>
    </source>
</reference>
<dbReference type="PROSITE" id="PS50846">
    <property type="entry name" value="HMA_2"/>
    <property type="match status" value="1"/>
</dbReference>
<comment type="caution">
    <text evidence="9">The sequence shown here is derived from an EMBL/GenBank/DDBJ whole genome shotgun (WGS) entry which is preliminary data.</text>
</comment>
<evidence type="ECO:0000256" key="3">
    <source>
        <dbReference type="ARBA" id="ARBA00022723"/>
    </source>
</evidence>
<dbReference type="GO" id="GO:0046872">
    <property type="term" value="F:metal ion binding"/>
    <property type="evidence" value="ECO:0007669"/>
    <property type="project" value="UniProtKB-KW"/>
</dbReference>
<dbReference type="OrthoDB" id="1923658at2759"/>
<evidence type="ECO:0000256" key="6">
    <source>
        <dbReference type="ARBA" id="ARBA00024045"/>
    </source>
</evidence>
<evidence type="ECO:0000256" key="4">
    <source>
        <dbReference type="ARBA" id="ARBA00023288"/>
    </source>
</evidence>
<dbReference type="InterPro" id="IPR006121">
    <property type="entry name" value="HMA_dom"/>
</dbReference>
<dbReference type="InterPro" id="IPR051863">
    <property type="entry name" value="HIPP"/>
</dbReference>
<proteinExistence type="inferred from homology"/>
<evidence type="ECO:0000313" key="10">
    <source>
        <dbReference type="Proteomes" id="UP000245207"/>
    </source>
</evidence>
<keyword evidence="10" id="KW-1185">Reference proteome</keyword>
<feature type="compositionally biased region" description="Basic and acidic residues" evidence="7">
    <location>
        <begin position="72"/>
        <end position="100"/>
    </location>
</feature>
<feature type="domain" description="HMA" evidence="8">
    <location>
        <begin position="4"/>
        <end position="70"/>
    </location>
</feature>
<dbReference type="Pfam" id="PF00403">
    <property type="entry name" value="HMA"/>
    <property type="match status" value="1"/>
</dbReference>